<keyword evidence="4" id="KW-1185">Reference proteome</keyword>
<accession>A0A822XYB0</accession>
<comment type="caution">
    <text evidence="3">The sequence shown here is derived from an EMBL/GenBank/DDBJ whole genome shotgun (WGS) entry which is preliminary data.</text>
</comment>
<sequence length="2726" mass="304972">MHGHRHRFRPSGGGRGAAQPSAPPPPRFCPPNPNIYFQNPNPYLQNPNIFLQNPGFSASSSPYLQNPTFPPQQFPSTVFQPQNLSQKPNELLQKIDRAVAKAHRDILAAGENVSSWKVSQAALLSLQVDSWSSLGFKMQEIPSLHRLIVVEGKIDAFIHCFVGVRRITSLYDLDVAICKNESIDRFEELELGPLLRHPLVLHYFSVPPDAMEIVQIRSEEIISCIAEFMDIHQNKEIRAEEFLDYLAKKMSVATREKLGVRIQSLGMHISFIREARKAEDNALKKSIQAMKPMLHEQSSKGEGQFLQKSSILSQKKVLDRRFNSISQRIKSFSSAYEDFGAKHIKFISSSSDDESGDDSSSEDDDTDENDLNIQGKALSQNKKSYDKCVSSCPYPSATEEMTRLGLKSNVDGHASLTDESRKLTRKKRKFGNQSGNGSLPQKQPKRGKVELNEAESNLLLRENYGRKEDTNQDKVGDLRLGDDSMEMFITTWKEACQELTVAQVFGKMLQFYKLTTKKRKKMKSVISLYPFIGLLNVAVASIKNGIWDSLYDTFQAIGQHGFVTPISDPSNKPESIDVGPDEQAAAPINELVPKLGCSITVEDVMKKVALFFELDHDIPIEGKMPLESQLICLRKLRNCELWLTEQFSVKEFDSIGYGDFLIFLERHASLLPNELCRSLTLDISQKSSLEVSMLKNQLVALLSQAITSLGENHLISNQHICMLLKKQFPLICFEITGNEPSADLLESLSKKTSISTSSCVLFSVVLLGTGSVGDSLVLNGKHSTETTAAVECLLKAPMLSDLQSWSHWDHVFAPSLGPFIEWLLSEVDTKDLMCLVTRDSKVIKIDHSATVDEFLEALLQGSSFQTAVKLLSLVALYGGQKHIPMSLLKCHAQRAIEVMIKNSVDSIESKGRGDLSIHETSLREQILDVGSLSNQLLVNLTGGDVNRLPSNELFENLSNLNKAIPVASRFILECLSYLPSEFRSLGVDILFLGLRSVTKNAALAILHECKNIDQRLMLHDLGLSLGILEWIEDYHAFCSTNIVDLLSSHTSTFKDASPAFNMNSNYAPDSSMGQFSSKGEIMVAVEEDAHNKTCFEIHDEEQISRVSNDTSGKGCAQILSENGEEDASLVIEIIRREEFGLDSSLTAAESSILQKQHARLGRALHCLSQELYSQDSHFLLELVQNADDNMYPENVEPTLVFILRATGIVILNNEQGFSAQNIRALCDVGNSTKKGSSGGYIGQKGIGFKSVFRVTDAPEIHSNGFHVKYDISEGQIGFVLPTTVPPCDISLFNRMLSTDDTSCWNTCIVLPFRSKLIEGTGMNSILSMFSDLHPSLLLFLHRLQCIKFRNVLNDSLTVMRRETMGDGIVKVSHGNMKMSWFVETQKLQASVIRPDVQTTEIAVAFTLKETDDGEYKPQLDQQPVFAFLPLRTYGLKFILQGDFVLPSSREEVDGDSAWNQWLLSQFPGLFISAERSLCALPCFQDHPGKAVTAYMSFVPLVGEVHGFFSHLPRMIISKLRMSNCLLLEGDSKEWVPPCKVLRCWNEQSRVLLPDSLLHQHLGLGYLDKDIVLSDPLAKALGIEEYGTKVLIDIISSICHTNNGINALGLNWLSSWINAVFTMSIRSTETKLNESDLISLRKIPFIPLSDGTYGSLAEGTIWLPSDAFSSGFDGEYCTEAFPSLYAKLRTVNPALLSATAGNSYNLEELPVENIVNMLSRIGVQRLSAHEIIKAHILPAISDDNVADRDKSLMTEYLSFVMLHLQSSCPNCCIERVHIISELRGKAFILTNYGYRRPSEVSIHFSREFGNPVDVNRLLDATESNWHEVDIIYLKYPSSKSSPSGLSKWRDFFQELGITDFVQIVQVEKNITDISHTVLMNMLSDKDLISSGSIIKDWESPELVHLLSTLSSKNKLEECMHLLEILDKLWDDCFSEKVTGQLISKCTDFSKPIKSSFINNICSARWVVSSIDKKLNYPKDLFYDCEAVRSILGDFAPYAVPKVRNRRFLSHIGFKTQVTLDDALTIIHVWRGSGTPFKASIAQMSKFYSFIWSGSNTAKAKISELSSGPFVFVPLTYSYRHDDVISGVFLSPEEVYWNDVTGSVDQVKELILQCGSINESNYPLIKTLSHIYPGLHDFFVHECGVREIPSFCSYLQILLHLSRIAVPCQAANAVFKILIKWTDDLKLGLVDSEDIIFLKECLHSLEYTVLPTLQDTWVSLHSSFGVVCWSDDEKLRKQFKDSENLVFLYFGELENDEKEMVLAKLAVLMKTIGIPSLSEVINREAIFYGMEDCTSKASLVNWVLPYAQRYIYKLHPDKYFEFKHSNFEILSNLRVVVVEKLFYRNTIKGCDSVSKKRFECSCLLQGNILYLTEVSDSHSIFMELSRLFFNGVSELHFANFLHMITTMAESGSSEDQTEFFILNSQKVPKLPEEETIWSLTLSQEDNGPSQPICASALSNMENLLKSKRKPGIIPNWPPADWKTAPDFSISRTNHLRTKPVASHCSSTEGKAEGATYEADHGVPVGISSDWIIQDDSSVTTIELPFQDSGILEDHPLSVGCNSLVSGGIDPTPKVLNKPVDPVTVCEGSDILLLSNERDQLSIGTPNEKQAVITGRVGELLAFNYLAKKVGKEGVKWVNEEKETGLPYDIVIGNDEEKEYIEVKATRSSNKDWFTISTREWQFAVDRGEGFSIVHVVLGAPKNARITVFKNPVRLCQQGALQLAILMTR</sequence>
<dbReference type="Proteomes" id="UP000607653">
    <property type="component" value="Unassembled WGS sequence"/>
</dbReference>
<feature type="region of interest" description="Disordered" evidence="1">
    <location>
        <begin position="348"/>
        <end position="370"/>
    </location>
</feature>
<dbReference type="InterPro" id="IPR036890">
    <property type="entry name" value="HATPase_C_sf"/>
</dbReference>
<gene>
    <name evidence="3" type="ORF">HUJ06_025449</name>
</gene>
<feature type="region of interest" description="Disordered" evidence="1">
    <location>
        <begin position="1"/>
        <end position="36"/>
    </location>
</feature>
<dbReference type="PANTHER" id="PTHR32387">
    <property type="entry name" value="WU:FJ29H11"/>
    <property type="match status" value="1"/>
</dbReference>
<evidence type="ECO:0000259" key="2">
    <source>
        <dbReference type="Pfam" id="PF13020"/>
    </source>
</evidence>
<dbReference type="EMBL" id="DUZY01000001">
    <property type="protein sequence ID" value="DAD23986.1"/>
    <property type="molecule type" value="Genomic_DNA"/>
</dbReference>
<dbReference type="Pfam" id="PF13020">
    <property type="entry name" value="NOV_C"/>
    <property type="match status" value="1"/>
</dbReference>
<dbReference type="Gene3D" id="3.30.565.10">
    <property type="entry name" value="Histidine kinase-like ATPase, C-terminal domain"/>
    <property type="match status" value="1"/>
</dbReference>
<proteinExistence type="predicted"/>
<evidence type="ECO:0000313" key="3">
    <source>
        <dbReference type="EMBL" id="DAD23986.1"/>
    </source>
</evidence>
<dbReference type="PANTHER" id="PTHR32387:SF0">
    <property type="entry name" value="PROTEIN NO VEIN"/>
    <property type="match status" value="1"/>
</dbReference>
<feature type="region of interest" description="Disordered" evidence="1">
    <location>
        <begin position="409"/>
        <end position="448"/>
    </location>
</feature>
<evidence type="ECO:0000313" key="4">
    <source>
        <dbReference type="Proteomes" id="UP000607653"/>
    </source>
</evidence>
<feature type="compositionally biased region" description="Acidic residues" evidence="1">
    <location>
        <begin position="351"/>
        <end position="370"/>
    </location>
</feature>
<reference evidence="3 4" key="1">
    <citation type="journal article" date="2020" name="Mol. Biol. Evol.">
        <title>Distinct Expression and Methylation Patterns for Genes with Different Fates following a Single Whole-Genome Duplication in Flowering Plants.</title>
        <authorList>
            <person name="Shi T."/>
            <person name="Rahmani R.S."/>
            <person name="Gugger P.F."/>
            <person name="Wang M."/>
            <person name="Li H."/>
            <person name="Zhang Y."/>
            <person name="Li Z."/>
            <person name="Wang Q."/>
            <person name="Van de Peer Y."/>
            <person name="Marchal K."/>
            <person name="Chen J."/>
        </authorList>
    </citation>
    <scope>NUCLEOTIDE SEQUENCE [LARGE SCALE GENOMIC DNA]</scope>
    <source>
        <tissue evidence="3">Leaf</tissue>
    </source>
</reference>
<dbReference type="InterPro" id="IPR024975">
    <property type="entry name" value="NOV_C"/>
</dbReference>
<protein>
    <recommendedName>
        <fullName evidence="2">Protein NO VEIN C-terminal domain-containing protein</fullName>
    </recommendedName>
</protein>
<feature type="compositionally biased region" description="Pro residues" evidence="1">
    <location>
        <begin position="21"/>
        <end position="33"/>
    </location>
</feature>
<feature type="compositionally biased region" description="Polar residues" evidence="1">
    <location>
        <begin position="431"/>
        <end position="441"/>
    </location>
</feature>
<organism evidence="3 4">
    <name type="scientific">Nelumbo nucifera</name>
    <name type="common">Sacred lotus</name>
    <dbReference type="NCBI Taxonomy" id="4432"/>
    <lineage>
        <taxon>Eukaryota</taxon>
        <taxon>Viridiplantae</taxon>
        <taxon>Streptophyta</taxon>
        <taxon>Embryophyta</taxon>
        <taxon>Tracheophyta</taxon>
        <taxon>Spermatophyta</taxon>
        <taxon>Magnoliopsida</taxon>
        <taxon>Proteales</taxon>
        <taxon>Nelumbonaceae</taxon>
        <taxon>Nelumbo</taxon>
    </lineage>
</organism>
<evidence type="ECO:0000256" key="1">
    <source>
        <dbReference type="SAM" id="MobiDB-lite"/>
    </source>
</evidence>
<dbReference type="NCBIfam" id="NF047352">
    <property type="entry name" value="P_loop_sacsin"/>
    <property type="match status" value="1"/>
</dbReference>
<dbReference type="SUPFAM" id="SSF55874">
    <property type="entry name" value="ATPase domain of HSP90 chaperone/DNA topoisomerase II/histidine kinase"/>
    <property type="match status" value="1"/>
</dbReference>
<dbReference type="InterPro" id="IPR052957">
    <property type="entry name" value="Auxin_embryo_med"/>
</dbReference>
<name>A0A822XYB0_NELNU</name>
<feature type="domain" description="Protein NO VEIN C-terminal" evidence="2">
    <location>
        <begin position="2615"/>
        <end position="2696"/>
    </location>
</feature>